<comment type="subcellular location">
    <subcellularLocation>
        <location evidence="2">Membrane</location>
        <topology evidence="2">Multi-pass membrane protein</topology>
    </subcellularLocation>
</comment>
<dbReference type="PANTHER" id="PTHR48109:SF4">
    <property type="entry name" value="DIHYDROOROTATE DEHYDROGENASE (QUINONE), MITOCHONDRIAL"/>
    <property type="match status" value="1"/>
</dbReference>
<dbReference type="InterPro" id="IPR013785">
    <property type="entry name" value="Aldolase_TIM"/>
</dbReference>
<dbReference type="CDD" id="cd12916">
    <property type="entry name" value="VKOR_1"/>
    <property type="match status" value="1"/>
</dbReference>
<evidence type="ECO:0000256" key="6">
    <source>
        <dbReference type="ARBA" id="ARBA00022643"/>
    </source>
</evidence>
<evidence type="ECO:0000256" key="11">
    <source>
        <dbReference type="ARBA" id="ARBA00023002"/>
    </source>
</evidence>
<evidence type="ECO:0000256" key="3">
    <source>
        <dbReference type="ARBA" id="ARBA00004725"/>
    </source>
</evidence>
<keyword evidence="11" id="KW-0560">Oxidoreductase</keyword>
<dbReference type="InterPro" id="IPR038354">
    <property type="entry name" value="VKOR_sf"/>
</dbReference>
<dbReference type="NCBIfam" id="TIGR01036">
    <property type="entry name" value="pyrD_sub2"/>
    <property type="match status" value="1"/>
</dbReference>
<proteinExistence type="inferred from homology"/>
<evidence type="ECO:0000256" key="16">
    <source>
        <dbReference type="SAM" id="Phobius"/>
    </source>
</evidence>
<dbReference type="GO" id="GO:0048038">
    <property type="term" value="F:quinone binding"/>
    <property type="evidence" value="ECO:0007669"/>
    <property type="project" value="UniProtKB-KW"/>
</dbReference>
<keyword evidence="13" id="KW-1015">Disulfide bond</keyword>
<sequence length="515" mass="58184">MKSKYYLYLILLLSLLGLADSWYLTLEHYGKIIVPCSTAILVDCGKVLRSKYSEVLGIPLALIGVFHYGLFSLVNFYNVIKKDKQIRVIAIIFSTIGTLSSIVFMYLQFFVIGSICLYCTLSAIISFTLLYLTYRFFEDERKFLFIKLTGYKYRYILKKILFLFDAEFVHEKTIGFGKFVGKNRLLRNIFSYFYDYRSTSLKQKVLGINFESPIGLAAGFDYDANLTQFLPSLGFGFMSVGTITNMPYAGNPAPRLGRLPKSKSLLVNKGFKNEGADVIADKIKNQNFEIPVGISIGRTNSSELDSQKKSIDDIISAFKKFESTKIKNSYYELNISCPNLIHQGEVVFDEPKKLDELLVKVDSLKLKKPVFLKMPIDKSDQETLELLKIISTHSPKGVIFGNLQKDKKHPSLHLDEVAKFEKGYYSGKPTYQRSNELIKLAYKNFKNRLVIIGCGGVFSAEDAYTKIKLGASLVQLITGLVYNGPQLVAEINFGLVDLLKKDGYKNISQAIGVDN</sequence>
<evidence type="ECO:0000256" key="13">
    <source>
        <dbReference type="ARBA" id="ARBA00023157"/>
    </source>
</evidence>
<comment type="similarity">
    <text evidence="4">Belongs to the VKOR family.</text>
</comment>
<accession>A0A1F8BNK4</accession>
<dbReference type="GO" id="GO:0006207">
    <property type="term" value="P:'de novo' pyrimidine nucleobase biosynthetic process"/>
    <property type="evidence" value="ECO:0007669"/>
    <property type="project" value="UniProtKB-UniRule"/>
</dbReference>
<dbReference type="NCBIfam" id="NF003652">
    <property type="entry name" value="PRK05286.2-5"/>
    <property type="match status" value="1"/>
</dbReference>
<evidence type="ECO:0000256" key="1">
    <source>
        <dbReference type="ARBA" id="ARBA00001917"/>
    </source>
</evidence>
<keyword evidence="12 16" id="KW-0472">Membrane</keyword>
<evidence type="ECO:0000256" key="4">
    <source>
        <dbReference type="ARBA" id="ARBA00006214"/>
    </source>
</evidence>
<dbReference type="Gene3D" id="1.20.1440.130">
    <property type="entry name" value="VKOR domain"/>
    <property type="match status" value="1"/>
</dbReference>
<feature type="transmembrane region" description="Helical" evidence="16">
    <location>
        <begin position="88"/>
        <end position="106"/>
    </location>
</feature>
<evidence type="ECO:0000256" key="5">
    <source>
        <dbReference type="ARBA" id="ARBA00022630"/>
    </source>
</evidence>
<dbReference type="GO" id="GO:0009220">
    <property type="term" value="P:pyrimidine ribonucleotide biosynthetic process"/>
    <property type="evidence" value="ECO:0007669"/>
    <property type="project" value="UniProtKB-UniRule"/>
</dbReference>
<dbReference type="EMBL" id="MGHH01000007">
    <property type="protein sequence ID" value="OGM64868.1"/>
    <property type="molecule type" value="Genomic_DNA"/>
</dbReference>
<evidence type="ECO:0000256" key="8">
    <source>
        <dbReference type="ARBA" id="ARBA00022719"/>
    </source>
</evidence>
<dbReference type="CDD" id="cd04738">
    <property type="entry name" value="DHOD_2_like"/>
    <property type="match status" value="1"/>
</dbReference>
<evidence type="ECO:0000259" key="17">
    <source>
        <dbReference type="SMART" id="SM00756"/>
    </source>
</evidence>
<protein>
    <recommendedName>
        <fullName evidence="15">Dihydroorotate dehydrogenase (quinone)</fullName>
        <ecNumber evidence="15">1.3.5.2</ecNumber>
    </recommendedName>
</protein>
<evidence type="ECO:0000313" key="19">
    <source>
        <dbReference type="Proteomes" id="UP000176725"/>
    </source>
</evidence>
<feature type="transmembrane region" description="Helical" evidence="16">
    <location>
        <begin position="56"/>
        <end position="76"/>
    </location>
</feature>
<comment type="cofactor">
    <cofactor evidence="1">
        <name>FMN</name>
        <dbReference type="ChEBI" id="CHEBI:58210"/>
    </cofactor>
</comment>
<keyword evidence="5" id="KW-0285">Flavoprotein</keyword>
<evidence type="ECO:0000256" key="12">
    <source>
        <dbReference type="ARBA" id="ARBA00023136"/>
    </source>
</evidence>
<dbReference type="InterPro" id="IPR005720">
    <property type="entry name" value="Dihydroorotate_DH_cat"/>
</dbReference>
<evidence type="ECO:0000256" key="7">
    <source>
        <dbReference type="ARBA" id="ARBA00022692"/>
    </source>
</evidence>
<dbReference type="GO" id="GO:0005886">
    <property type="term" value="C:plasma membrane"/>
    <property type="evidence" value="ECO:0007669"/>
    <property type="project" value="TreeGrafter"/>
</dbReference>
<evidence type="ECO:0000256" key="14">
    <source>
        <dbReference type="ARBA" id="ARBA00023284"/>
    </source>
</evidence>
<dbReference type="GO" id="GO:0005737">
    <property type="term" value="C:cytoplasm"/>
    <property type="evidence" value="ECO:0007669"/>
    <property type="project" value="InterPro"/>
</dbReference>
<dbReference type="SUPFAM" id="SSF51395">
    <property type="entry name" value="FMN-linked oxidoreductases"/>
    <property type="match status" value="1"/>
</dbReference>
<evidence type="ECO:0000256" key="2">
    <source>
        <dbReference type="ARBA" id="ARBA00004141"/>
    </source>
</evidence>
<keyword evidence="9" id="KW-0665">Pyrimidine biosynthesis</keyword>
<keyword evidence="10 16" id="KW-1133">Transmembrane helix</keyword>
<dbReference type="AlphaFoldDB" id="A0A1F8BNK4"/>
<organism evidence="18 19">
    <name type="scientific">Candidatus Woesebacteria bacterium RIFCSPLOWO2_01_FULL_39_25</name>
    <dbReference type="NCBI Taxonomy" id="1802521"/>
    <lineage>
        <taxon>Bacteria</taxon>
        <taxon>Candidatus Woeseibacteriota</taxon>
    </lineage>
</organism>
<dbReference type="InterPro" id="IPR050074">
    <property type="entry name" value="DHO_dehydrogenase"/>
</dbReference>
<dbReference type="GO" id="GO:0106430">
    <property type="term" value="F:dihydroorotate dehydrogenase (quinone) activity"/>
    <property type="evidence" value="ECO:0007669"/>
    <property type="project" value="UniProtKB-EC"/>
</dbReference>
<dbReference type="Pfam" id="PF07884">
    <property type="entry name" value="VKOR"/>
    <property type="match status" value="1"/>
</dbReference>
<dbReference type="Pfam" id="PF01180">
    <property type="entry name" value="DHO_dh"/>
    <property type="match status" value="1"/>
</dbReference>
<keyword evidence="7 16" id="KW-0812">Transmembrane</keyword>
<evidence type="ECO:0000256" key="9">
    <source>
        <dbReference type="ARBA" id="ARBA00022975"/>
    </source>
</evidence>
<comment type="caution">
    <text evidence="18">The sequence shown here is derived from an EMBL/GenBank/DDBJ whole genome shotgun (WGS) entry which is preliminary data.</text>
</comment>
<keyword evidence="14" id="KW-0676">Redox-active center</keyword>
<keyword evidence="8" id="KW-0874">Quinone</keyword>
<name>A0A1F8BNK4_9BACT</name>
<comment type="pathway">
    <text evidence="3">Pyrimidine metabolism; UMP biosynthesis via de novo pathway.</text>
</comment>
<dbReference type="SMART" id="SM00756">
    <property type="entry name" value="VKc"/>
    <property type="match status" value="1"/>
</dbReference>
<dbReference type="PANTHER" id="PTHR48109">
    <property type="entry name" value="DIHYDROOROTATE DEHYDROGENASE (QUINONE), MITOCHONDRIAL-RELATED"/>
    <property type="match status" value="1"/>
</dbReference>
<evidence type="ECO:0000256" key="10">
    <source>
        <dbReference type="ARBA" id="ARBA00022989"/>
    </source>
</evidence>
<dbReference type="InterPro" id="IPR012932">
    <property type="entry name" value="VKOR"/>
</dbReference>
<feature type="transmembrane region" description="Helical" evidence="16">
    <location>
        <begin position="112"/>
        <end position="134"/>
    </location>
</feature>
<keyword evidence="6" id="KW-0288">FMN</keyword>
<dbReference type="InterPro" id="IPR005719">
    <property type="entry name" value="Dihydroorotate_DH_2"/>
</dbReference>
<evidence type="ECO:0000256" key="15">
    <source>
        <dbReference type="NCBIfam" id="TIGR01036"/>
    </source>
</evidence>
<dbReference type="Gene3D" id="3.20.20.70">
    <property type="entry name" value="Aldolase class I"/>
    <property type="match status" value="1"/>
</dbReference>
<gene>
    <name evidence="18" type="ORF">A2893_04410</name>
</gene>
<dbReference type="Proteomes" id="UP000176725">
    <property type="component" value="Unassembled WGS sequence"/>
</dbReference>
<reference evidence="18 19" key="1">
    <citation type="journal article" date="2016" name="Nat. Commun.">
        <title>Thousands of microbial genomes shed light on interconnected biogeochemical processes in an aquifer system.</title>
        <authorList>
            <person name="Anantharaman K."/>
            <person name="Brown C.T."/>
            <person name="Hug L.A."/>
            <person name="Sharon I."/>
            <person name="Castelle C.J."/>
            <person name="Probst A.J."/>
            <person name="Thomas B.C."/>
            <person name="Singh A."/>
            <person name="Wilkins M.J."/>
            <person name="Karaoz U."/>
            <person name="Brodie E.L."/>
            <person name="Williams K.H."/>
            <person name="Hubbard S.S."/>
            <person name="Banfield J.F."/>
        </authorList>
    </citation>
    <scope>NUCLEOTIDE SEQUENCE [LARGE SCALE GENOMIC DNA]</scope>
</reference>
<dbReference type="STRING" id="1802521.A2893_04410"/>
<feature type="domain" description="Vitamin K epoxide reductase" evidence="17">
    <location>
        <begin position="3"/>
        <end position="137"/>
    </location>
</feature>
<dbReference type="EC" id="1.3.5.2" evidence="15"/>
<dbReference type="InterPro" id="IPR044698">
    <property type="entry name" value="VKOR/LTO1"/>
</dbReference>
<evidence type="ECO:0000313" key="18">
    <source>
        <dbReference type="EMBL" id="OGM64868.1"/>
    </source>
</evidence>